<feature type="compositionally biased region" description="Polar residues" evidence="1">
    <location>
        <begin position="1"/>
        <end position="12"/>
    </location>
</feature>
<evidence type="ECO:0000256" key="1">
    <source>
        <dbReference type="SAM" id="MobiDB-lite"/>
    </source>
</evidence>
<dbReference type="Proteomes" id="UP000751190">
    <property type="component" value="Unassembled WGS sequence"/>
</dbReference>
<sequence>MPRFSQWGQPSQVEEPKRPRLHGGAPPAGGFDAGALGLDLTQPPDSPELAVDAPPAVPPDISHELSQRVALGTGALSALPTYDEIHARLQRLDRLDDASVGKALSKAEVLLLLTANGINSHRASAHKATIVDELLRALKQRRIGATLADAQRALVRATSSVDDDDATLPPDELDAAMTDALAQMGQPQHASPRPPPPLPSATGAPAFRAAATPLLPVRTNSMPDVAALAQPHASAAKRRRGALPPASLTEEEEDFVYRLVTGTLGSIGGDGSDGAASRSVQTQTEPHAFAAPRSAGGALAPYSQLQQSQACVTVAVDSQQQQLQMALHSNAAGQHIDDLVGKCRKLLKAHPFALADDDIRSALATNGRNVMQAVESLRAKASTASASARAAAATSGPLGSAASRMQRVWDERVTRGLL</sequence>
<evidence type="ECO:0000313" key="2">
    <source>
        <dbReference type="EMBL" id="KAG8469345.1"/>
    </source>
</evidence>
<proteinExistence type="predicted"/>
<accession>A0A8J5Y115</accession>
<organism evidence="2 3">
    <name type="scientific">Diacronema lutheri</name>
    <name type="common">Unicellular marine alga</name>
    <name type="synonym">Monochrysis lutheri</name>
    <dbReference type="NCBI Taxonomy" id="2081491"/>
    <lineage>
        <taxon>Eukaryota</taxon>
        <taxon>Haptista</taxon>
        <taxon>Haptophyta</taxon>
        <taxon>Pavlovophyceae</taxon>
        <taxon>Pavlovales</taxon>
        <taxon>Pavlovaceae</taxon>
        <taxon>Diacronema</taxon>
    </lineage>
</organism>
<dbReference type="OrthoDB" id="10643659at2759"/>
<feature type="region of interest" description="Disordered" evidence="1">
    <location>
        <begin position="183"/>
        <end position="204"/>
    </location>
</feature>
<evidence type="ECO:0000313" key="3">
    <source>
        <dbReference type="Proteomes" id="UP000751190"/>
    </source>
</evidence>
<dbReference type="AlphaFoldDB" id="A0A8J5Y115"/>
<reference evidence="2" key="1">
    <citation type="submission" date="2021-05" db="EMBL/GenBank/DDBJ databases">
        <title>The genome of the haptophyte Pavlova lutheri (Diacronema luteri, Pavlovales) - a model for lipid biosynthesis in eukaryotic algae.</title>
        <authorList>
            <person name="Hulatt C.J."/>
            <person name="Posewitz M.C."/>
        </authorList>
    </citation>
    <scope>NUCLEOTIDE SEQUENCE</scope>
    <source>
        <strain evidence="2">NIVA-4/92</strain>
    </source>
</reference>
<name>A0A8J5Y115_DIALT</name>
<keyword evidence="3" id="KW-1185">Reference proteome</keyword>
<gene>
    <name evidence="2" type="ORF">KFE25_007863</name>
</gene>
<dbReference type="EMBL" id="JAGTXO010000003">
    <property type="protein sequence ID" value="KAG8469345.1"/>
    <property type="molecule type" value="Genomic_DNA"/>
</dbReference>
<protein>
    <submittedName>
        <fullName evidence="2">Uncharacterized protein</fullName>
    </submittedName>
</protein>
<feature type="region of interest" description="Disordered" evidence="1">
    <location>
        <begin position="1"/>
        <end position="60"/>
    </location>
</feature>
<comment type="caution">
    <text evidence="2">The sequence shown here is derived from an EMBL/GenBank/DDBJ whole genome shotgun (WGS) entry which is preliminary data.</text>
</comment>
<feature type="compositionally biased region" description="Low complexity" evidence="1">
    <location>
        <begin position="23"/>
        <end position="40"/>
    </location>
</feature>